<dbReference type="Gene3D" id="3.10.20.30">
    <property type="match status" value="1"/>
</dbReference>
<dbReference type="InterPro" id="IPR018163">
    <property type="entry name" value="Thr/Ala-tRNA-synth_IIc_edit"/>
</dbReference>
<keyword evidence="1" id="KW-0648">Protein biosynthesis</keyword>
<dbReference type="GO" id="GO:0004829">
    <property type="term" value="F:threonine-tRNA ligase activity"/>
    <property type="evidence" value="ECO:0007669"/>
    <property type="project" value="TreeGrafter"/>
</dbReference>
<dbReference type="PANTHER" id="PTHR11451:SF44">
    <property type="entry name" value="THREONINE--TRNA LIGASE, CHLOROPLASTIC_MITOCHONDRIAL 2"/>
    <property type="match status" value="1"/>
</dbReference>
<dbReference type="Proteomes" id="UP000278807">
    <property type="component" value="Unassembled WGS sequence"/>
</dbReference>
<dbReference type="InterPro" id="IPR012675">
    <property type="entry name" value="Beta-grasp_dom_sf"/>
</dbReference>
<reference evidence="4" key="1">
    <citation type="submission" date="2017-02" db="UniProtKB">
        <authorList>
            <consortium name="WormBaseParasite"/>
        </authorList>
    </citation>
    <scope>IDENTIFICATION</scope>
</reference>
<dbReference type="PANTHER" id="PTHR11451">
    <property type="entry name" value="THREONINE-TRNA LIGASE"/>
    <property type="match status" value="1"/>
</dbReference>
<accession>A0A0R3TJC8</accession>
<dbReference type="GO" id="GO:0006435">
    <property type="term" value="P:threonyl-tRNA aminoacylation"/>
    <property type="evidence" value="ECO:0007669"/>
    <property type="project" value="TreeGrafter"/>
</dbReference>
<organism evidence="4">
    <name type="scientific">Rodentolepis nana</name>
    <name type="common">Dwarf tapeworm</name>
    <name type="synonym">Hymenolepis nana</name>
    <dbReference type="NCBI Taxonomy" id="102285"/>
    <lineage>
        <taxon>Eukaryota</taxon>
        <taxon>Metazoa</taxon>
        <taxon>Spiralia</taxon>
        <taxon>Lophotrochozoa</taxon>
        <taxon>Platyhelminthes</taxon>
        <taxon>Cestoda</taxon>
        <taxon>Eucestoda</taxon>
        <taxon>Cyclophyllidea</taxon>
        <taxon>Hymenolepididae</taxon>
        <taxon>Rodentolepis</taxon>
    </lineage>
</organism>
<dbReference type="OrthoDB" id="5870821at2759"/>
<gene>
    <name evidence="2" type="ORF">HNAJ_LOCUS7168</name>
</gene>
<dbReference type="STRING" id="102285.A0A0R3TJC8"/>
<evidence type="ECO:0000313" key="2">
    <source>
        <dbReference type="EMBL" id="VDO03028.1"/>
    </source>
</evidence>
<dbReference type="GO" id="GO:0000166">
    <property type="term" value="F:nucleotide binding"/>
    <property type="evidence" value="ECO:0007669"/>
    <property type="project" value="InterPro"/>
</dbReference>
<dbReference type="CDD" id="cd01667">
    <property type="entry name" value="TGS_ThrRS"/>
    <property type="match status" value="1"/>
</dbReference>
<keyword evidence="3" id="KW-1185">Reference proteome</keyword>
<evidence type="ECO:0000256" key="1">
    <source>
        <dbReference type="ARBA" id="ARBA00022917"/>
    </source>
</evidence>
<dbReference type="EMBL" id="UZAE01012012">
    <property type="protein sequence ID" value="VDO03028.1"/>
    <property type="molecule type" value="Genomic_DNA"/>
</dbReference>
<dbReference type="AlphaFoldDB" id="A0A0R3TJC8"/>
<evidence type="ECO:0000313" key="4">
    <source>
        <dbReference type="WBParaSite" id="HNAJ_0000717201-mRNA-1"/>
    </source>
</evidence>
<dbReference type="SUPFAM" id="SSF55186">
    <property type="entry name" value="ThrRS/AlaRS common domain"/>
    <property type="match status" value="1"/>
</dbReference>
<evidence type="ECO:0000313" key="3">
    <source>
        <dbReference type="Proteomes" id="UP000278807"/>
    </source>
</evidence>
<proteinExistence type="predicted"/>
<dbReference type="WBParaSite" id="HNAJ_0000717201-mRNA-1">
    <property type="protein sequence ID" value="HNAJ_0000717201-mRNA-1"/>
    <property type="gene ID" value="HNAJ_0000717201"/>
</dbReference>
<dbReference type="GO" id="GO:0005739">
    <property type="term" value="C:mitochondrion"/>
    <property type="evidence" value="ECO:0007669"/>
    <property type="project" value="TreeGrafter"/>
</dbReference>
<name>A0A0R3TJC8_RODNA</name>
<reference evidence="2 3" key="2">
    <citation type="submission" date="2018-11" db="EMBL/GenBank/DDBJ databases">
        <authorList>
            <consortium name="Pathogen Informatics"/>
        </authorList>
    </citation>
    <scope>NUCLEOTIDE SEQUENCE [LARGE SCALE GENOMIC DNA]</scope>
</reference>
<protein>
    <submittedName>
        <fullName evidence="4">TGS domain-containing protein</fullName>
    </submittedName>
</protein>
<dbReference type="Gene3D" id="3.30.980.10">
    <property type="entry name" value="Threonyl-trna Synthetase, Chain A, domain 2"/>
    <property type="match status" value="1"/>
</dbReference>
<sequence length="344" mass="39170">MFLLFRRRFASNIVNATKVSSRLANVEYPCEIVSRSERWIKSQNTERNYYMAPRPELIKVVYNGQPHPGTELEMSKGLSTPFDCAKHMTQMLCDRSVIAIVDGCPHDMHRPLTRDAKLDFVHFKDINVDPTEANLAFWRSCQLVLAAAVESAFKEHFPMRLLAFHHTPLESGSFVADFRMELETTEEFDKMVSWSPSEHDLRAISVVGQAISAKALPFECLDLDRKGCMEVMQDDYRMLCFDDESSQKKCTLFRVGNYVQIYPHGPMISFTSQIGRFSVSSFRLLGGLSSSKPNGSNLQLVYRAQGIAVPAAFLTHFTTYDVLLRQARRQNSSISETPDYVRPL</sequence>